<dbReference type="EMBL" id="JAPZBU010000006">
    <property type="protein sequence ID" value="KAJ5398147.1"/>
    <property type="molecule type" value="Genomic_DNA"/>
</dbReference>
<dbReference type="GeneID" id="81369877"/>
<keyword evidence="1" id="KW-1133">Transmembrane helix</keyword>
<name>A0A9X0BAV2_9EURO</name>
<proteinExistence type="predicted"/>
<comment type="caution">
    <text evidence="2">The sequence shown here is derived from an EMBL/GenBank/DDBJ whole genome shotgun (WGS) entry which is preliminary data.</text>
</comment>
<reference evidence="2" key="1">
    <citation type="submission" date="2022-12" db="EMBL/GenBank/DDBJ databases">
        <authorList>
            <person name="Petersen C."/>
        </authorList>
    </citation>
    <scope>NUCLEOTIDE SEQUENCE</scope>
    <source>
        <strain evidence="2">IBT 29677</strain>
    </source>
</reference>
<keyword evidence="3" id="KW-1185">Reference proteome</keyword>
<reference evidence="2" key="2">
    <citation type="journal article" date="2023" name="IMA Fungus">
        <title>Comparative genomic study of the Penicillium genus elucidates a diverse pangenome and 15 lateral gene transfer events.</title>
        <authorList>
            <person name="Petersen C."/>
            <person name="Sorensen T."/>
            <person name="Nielsen M.R."/>
            <person name="Sondergaard T.E."/>
            <person name="Sorensen J.L."/>
            <person name="Fitzpatrick D.A."/>
            <person name="Frisvad J.C."/>
            <person name="Nielsen K.L."/>
        </authorList>
    </citation>
    <scope>NUCLEOTIDE SEQUENCE</scope>
    <source>
        <strain evidence="2">IBT 29677</strain>
    </source>
</reference>
<dbReference type="RefSeq" id="XP_056490199.1">
    <property type="nucleotide sequence ID" value="XM_056630897.1"/>
</dbReference>
<dbReference type="AlphaFoldDB" id="A0A9X0BAV2"/>
<organism evidence="2 3">
    <name type="scientific">Penicillium cosmopolitanum</name>
    <dbReference type="NCBI Taxonomy" id="1131564"/>
    <lineage>
        <taxon>Eukaryota</taxon>
        <taxon>Fungi</taxon>
        <taxon>Dikarya</taxon>
        <taxon>Ascomycota</taxon>
        <taxon>Pezizomycotina</taxon>
        <taxon>Eurotiomycetes</taxon>
        <taxon>Eurotiomycetidae</taxon>
        <taxon>Eurotiales</taxon>
        <taxon>Aspergillaceae</taxon>
        <taxon>Penicillium</taxon>
    </lineage>
</organism>
<evidence type="ECO:0000313" key="3">
    <source>
        <dbReference type="Proteomes" id="UP001147747"/>
    </source>
</evidence>
<protein>
    <submittedName>
        <fullName evidence="2">Uncharacterized protein</fullName>
    </submittedName>
</protein>
<dbReference type="Proteomes" id="UP001147747">
    <property type="component" value="Unassembled WGS sequence"/>
</dbReference>
<evidence type="ECO:0000313" key="2">
    <source>
        <dbReference type="EMBL" id="KAJ5398147.1"/>
    </source>
</evidence>
<gene>
    <name evidence="2" type="ORF">N7509_006260</name>
</gene>
<feature type="transmembrane region" description="Helical" evidence="1">
    <location>
        <begin position="6"/>
        <end position="30"/>
    </location>
</feature>
<dbReference type="OrthoDB" id="4286753at2759"/>
<evidence type="ECO:0000256" key="1">
    <source>
        <dbReference type="SAM" id="Phobius"/>
    </source>
</evidence>
<keyword evidence="1" id="KW-0472">Membrane</keyword>
<accession>A0A9X0BAV2</accession>
<sequence length="132" mass="15254">MAETKIATASAPLLFPILCLTASLIFILLLNRRACESLATKCLQFIYQSYITSKDQIFQQWFALPHNTATTNELELRYGLLTPSDTLTESSFGDEDDEYHRMDWESGDGWIDILVDNYVRWLMDSDWGDDTW</sequence>
<keyword evidence="1" id="KW-0812">Transmembrane</keyword>